<evidence type="ECO:0000313" key="2">
    <source>
        <dbReference type="EMBL" id="SHH46399.1"/>
    </source>
</evidence>
<dbReference type="PANTHER" id="PTHR34821">
    <property type="entry name" value="INNER MEMBRANE PROTEIN YDCZ"/>
    <property type="match status" value="1"/>
</dbReference>
<organism evidence="2 3">
    <name type="scientific">Clostridium grantii DSM 8605</name>
    <dbReference type="NCBI Taxonomy" id="1121316"/>
    <lineage>
        <taxon>Bacteria</taxon>
        <taxon>Bacillati</taxon>
        <taxon>Bacillota</taxon>
        <taxon>Clostridia</taxon>
        <taxon>Eubacteriales</taxon>
        <taxon>Clostridiaceae</taxon>
        <taxon>Clostridium</taxon>
    </lineage>
</organism>
<dbReference type="Pfam" id="PF04657">
    <property type="entry name" value="DMT_YdcZ"/>
    <property type="match status" value="1"/>
</dbReference>
<dbReference type="AlphaFoldDB" id="A0A1M5T6P3"/>
<sequence>MIYILLALVTGGSVIISITLNAKLAEKIGLTGGTLINYLVGLIGSIILYTIINKGFDLRLSQITNIPLIYLTGGLLGVGIVMMNNAILPKIPVVYTTVLIFSGQLIVGILMDYFYFHQLPTGKIIGGVFILLGILYNMKVDKAATLQTVK</sequence>
<protein>
    <submittedName>
        <fullName evidence="2">Uncharacterized membrane protein YdcZ, DUF606 family</fullName>
    </submittedName>
</protein>
<name>A0A1M5T6P3_9CLOT</name>
<proteinExistence type="predicted"/>
<keyword evidence="1" id="KW-0472">Membrane</keyword>
<dbReference type="OrthoDB" id="1654616at2"/>
<dbReference type="InterPro" id="IPR006750">
    <property type="entry name" value="YdcZ"/>
</dbReference>
<dbReference type="EMBL" id="FQXM01000005">
    <property type="protein sequence ID" value="SHH46399.1"/>
    <property type="molecule type" value="Genomic_DNA"/>
</dbReference>
<keyword evidence="3" id="KW-1185">Reference proteome</keyword>
<keyword evidence="1" id="KW-0812">Transmembrane</keyword>
<reference evidence="2 3" key="1">
    <citation type="submission" date="2016-11" db="EMBL/GenBank/DDBJ databases">
        <authorList>
            <person name="Jaros S."/>
            <person name="Januszkiewicz K."/>
            <person name="Wedrychowicz H."/>
        </authorList>
    </citation>
    <scope>NUCLEOTIDE SEQUENCE [LARGE SCALE GENOMIC DNA]</scope>
    <source>
        <strain evidence="2 3">DSM 8605</strain>
    </source>
</reference>
<gene>
    <name evidence="2" type="ORF">SAMN02745207_01227</name>
</gene>
<evidence type="ECO:0000313" key="3">
    <source>
        <dbReference type="Proteomes" id="UP000184447"/>
    </source>
</evidence>
<feature type="transmembrane region" description="Helical" evidence="1">
    <location>
        <begin position="68"/>
        <end position="87"/>
    </location>
</feature>
<dbReference type="PANTHER" id="PTHR34821:SF2">
    <property type="entry name" value="INNER MEMBRANE PROTEIN YDCZ"/>
    <property type="match status" value="1"/>
</dbReference>
<evidence type="ECO:0000256" key="1">
    <source>
        <dbReference type="SAM" id="Phobius"/>
    </source>
</evidence>
<accession>A0A1M5T6P3</accession>
<feature type="transmembrane region" description="Helical" evidence="1">
    <location>
        <begin position="122"/>
        <end position="138"/>
    </location>
</feature>
<feature type="transmembrane region" description="Helical" evidence="1">
    <location>
        <begin position="35"/>
        <end position="56"/>
    </location>
</feature>
<dbReference type="STRING" id="1121316.SAMN02745207_01227"/>
<keyword evidence="1" id="KW-1133">Transmembrane helix</keyword>
<feature type="transmembrane region" description="Helical" evidence="1">
    <location>
        <begin position="93"/>
        <end position="115"/>
    </location>
</feature>
<dbReference type="GO" id="GO:0005886">
    <property type="term" value="C:plasma membrane"/>
    <property type="evidence" value="ECO:0007669"/>
    <property type="project" value="TreeGrafter"/>
</dbReference>
<dbReference type="Proteomes" id="UP000184447">
    <property type="component" value="Unassembled WGS sequence"/>
</dbReference>
<dbReference type="RefSeq" id="WP_073337548.1">
    <property type="nucleotide sequence ID" value="NZ_FQXM01000005.1"/>
</dbReference>